<proteinExistence type="predicted"/>
<sequence length="194" mass="22048">METNSAFQSHRSPPPAYRKRYAKNQIMRQIDILASIFTLIVCTGMYSSAEDQAKDSPVEKHLARLGWLYSPNDKADADPQHTKIWQRDIHLDDDSFTTLSGGFLGIGSYESALSYYTSKIDKQLDIGEDSPSPIQGTSDAGSYIIHRLHKDGQPKRHRIVLRTPDADVVTELREYPRVRFAVSYGIRIVFFTRP</sequence>
<evidence type="ECO:0000313" key="2">
    <source>
        <dbReference type="Proteomes" id="UP001430306"/>
    </source>
</evidence>
<gene>
    <name evidence="1" type="ORF">LOC71_02620</name>
</gene>
<keyword evidence="2" id="KW-1185">Reference proteome</keyword>
<name>A0ABS8NC74_9BACT</name>
<reference evidence="1" key="1">
    <citation type="submission" date="2021-11" db="EMBL/GenBank/DDBJ databases">
        <title>Genome sequence.</title>
        <authorList>
            <person name="Sun Q."/>
        </authorList>
    </citation>
    <scope>NUCLEOTIDE SEQUENCE</scope>
    <source>
        <strain evidence="1">JC740</strain>
    </source>
</reference>
<organism evidence="1 2">
    <name type="scientific">Rhodopirellula halodulae</name>
    <dbReference type="NCBI Taxonomy" id="2894198"/>
    <lineage>
        <taxon>Bacteria</taxon>
        <taxon>Pseudomonadati</taxon>
        <taxon>Planctomycetota</taxon>
        <taxon>Planctomycetia</taxon>
        <taxon>Pirellulales</taxon>
        <taxon>Pirellulaceae</taxon>
        <taxon>Rhodopirellula</taxon>
    </lineage>
</organism>
<comment type="caution">
    <text evidence="1">The sequence shown here is derived from an EMBL/GenBank/DDBJ whole genome shotgun (WGS) entry which is preliminary data.</text>
</comment>
<dbReference type="EMBL" id="JAJKFW010000005">
    <property type="protein sequence ID" value="MCC9641151.1"/>
    <property type="molecule type" value="Genomic_DNA"/>
</dbReference>
<evidence type="ECO:0000313" key="1">
    <source>
        <dbReference type="EMBL" id="MCC9641151.1"/>
    </source>
</evidence>
<accession>A0ABS8NC74</accession>
<protein>
    <submittedName>
        <fullName evidence="1">Uncharacterized protein</fullName>
    </submittedName>
</protein>
<dbReference type="Proteomes" id="UP001430306">
    <property type="component" value="Unassembled WGS sequence"/>
</dbReference>